<protein>
    <submittedName>
        <fullName evidence="1">Uncharacterized protein</fullName>
    </submittedName>
</protein>
<dbReference type="Gene3D" id="3.80.10.10">
    <property type="entry name" value="Ribonuclease Inhibitor"/>
    <property type="match status" value="1"/>
</dbReference>
<sequence length="124" mass="13962">MESTLSLPPDQLSTFLPFLKDLTLIDSRVEELKWGRVPKWVWALSQLEELHLQGFTEDISLGGHWQCLWKLRRLSLKDFPNLKSLMDVNDVTSQQNDAAGTCPTDAKQQIMSCTPSAAAFKGLS</sequence>
<name>A0A5K1HX84_9MAGN</name>
<accession>A0A5K1HX84</accession>
<gene>
    <name evidence="1" type="ORF">NYM_LOCUS31171</name>
</gene>
<dbReference type="InterPro" id="IPR032675">
    <property type="entry name" value="LRR_dom_sf"/>
</dbReference>
<dbReference type="EMBL" id="LR722456">
    <property type="protein sequence ID" value="VVW92353.1"/>
    <property type="molecule type" value="Genomic_DNA"/>
</dbReference>
<evidence type="ECO:0000313" key="1">
    <source>
        <dbReference type="EMBL" id="VVW92353.1"/>
    </source>
</evidence>
<proteinExistence type="predicted"/>
<dbReference type="AlphaFoldDB" id="A0A5K1HX84"/>
<reference evidence="1" key="1">
    <citation type="submission" date="2019-09" db="EMBL/GenBank/DDBJ databases">
        <authorList>
            <person name="Zhang L."/>
        </authorList>
    </citation>
    <scope>NUCLEOTIDE SEQUENCE</scope>
</reference>
<dbReference type="SUPFAM" id="SSF52047">
    <property type="entry name" value="RNI-like"/>
    <property type="match status" value="1"/>
</dbReference>
<organism evidence="1">
    <name type="scientific">Nymphaea colorata</name>
    <name type="common">pocket water lily</name>
    <dbReference type="NCBI Taxonomy" id="210225"/>
    <lineage>
        <taxon>Eukaryota</taxon>
        <taxon>Viridiplantae</taxon>
        <taxon>Streptophyta</taxon>
        <taxon>Embryophyta</taxon>
        <taxon>Tracheophyta</taxon>
        <taxon>Spermatophyta</taxon>
        <taxon>Magnoliopsida</taxon>
        <taxon>Nymphaeales</taxon>
        <taxon>Nymphaeaceae</taxon>
        <taxon>Nymphaea</taxon>
    </lineage>
</organism>